<evidence type="ECO:0000313" key="1">
    <source>
        <dbReference type="EMBL" id="KAI3732231.1"/>
    </source>
</evidence>
<organism evidence="1 2">
    <name type="scientific">Smallanthus sonchifolius</name>
    <dbReference type="NCBI Taxonomy" id="185202"/>
    <lineage>
        <taxon>Eukaryota</taxon>
        <taxon>Viridiplantae</taxon>
        <taxon>Streptophyta</taxon>
        <taxon>Embryophyta</taxon>
        <taxon>Tracheophyta</taxon>
        <taxon>Spermatophyta</taxon>
        <taxon>Magnoliopsida</taxon>
        <taxon>eudicotyledons</taxon>
        <taxon>Gunneridae</taxon>
        <taxon>Pentapetalae</taxon>
        <taxon>asterids</taxon>
        <taxon>campanulids</taxon>
        <taxon>Asterales</taxon>
        <taxon>Asteraceae</taxon>
        <taxon>Asteroideae</taxon>
        <taxon>Heliantheae alliance</taxon>
        <taxon>Millerieae</taxon>
        <taxon>Smallanthus</taxon>
    </lineage>
</organism>
<name>A0ACB9CD94_9ASTR</name>
<protein>
    <submittedName>
        <fullName evidence="1">Uncharacterized protein</fullName>
    </submittedName>
</protein>
<sequence>MAINCEVLFQLSDEDVDVDSLLVDVSFNFMSRLKVNRHKKQKKLAAFFMLWLHILNIVSWYIRAVQTAISWEGSAADGRILRSAMIRENGMQVPKDMESQLDHERGPGKNKKKRNEKEDEKLVASMLDVLNSGSNYKSDNGFKPGFINAVEQQLAILLPGAGIKAKPHIESRIKTMKSDWSAVHDMLSWNNTSGFGWDYNNDMLDAPQPVWQAYIHVLYYHLL</sequence>
<dbReference type="Proteomes" id="UP001056120">
    <property type="component" value="Linkage Group LG21"/>
</dbReference>
<reference evidence="2" key="1">
    <citation type="journal article" date="2022" name="Mol. Ecol. Resour.">
        <title>The genomes of chicory, endive, great burdock and yacon provide insights into Asteraceae palaeo-polyploidization history and plant inulin production.</title>
        <authorList>
            <person name="Fan W."/>
            <person name="Wang S."/>
            <person name="Wang H."/>
            <person name="Wang A."/>
            <person name="Jiang F."/>
            <person name="Liu H."/>
            <person name="Zhao H."/>
            <person name="Xu D."/>
            <person name="Zhang Y."/>
        </authorList>
    </citation>
    <scope>NUCLEOTIDE SEQUENCE [LARGE SCALE GENOMIC DNA]</scope>
    <source>
        <strain evidence="2">cv. Yunnan</strain>
    </source>
</reference>
<accession>A0ACB9CD94</accession>
<keyword evidence="2" id="KW-1185">Reference proteome</keyword>
<comment type="caution">
    <text evidence="1">The sequence shown here is derived from an EMBL/GenBank/DDBJ whole genome shotgun (WGS) entry which is preliminary data.</text>
</comment>
<reference evidence="1 2" key="2">
    <citation type="journal article" date="2022" name="Mol. Ecol. Resour.">
        <title>The genomes of chicory, endive, great burdock and yacon provide insights into Asteraceae paleo-polyploidization history and plant inulin production.</title>
        <authorList>
            <person name="Fan W."/>
            <person name="Wang S."/>
            <person name="Wang H."/>
            <person name="Wang A."/>
            <person name="Jiang F."/>
            <person name="Liu H."/>
            <person name="Zhao H."/>
            <person name="Xu D."/>
            <person name="Zhang Y."/>
        </authorList>
    </citation>
    <scope>NUCLEOTIDE SEQUENCE [LARGE SCALE GENOMIC DNA]</scope>
    <source>
        <strain evidence="2">cv. Yunnan</strain>
        <tissue evidence="1">Leaves</tissue>
    </source>
</reference>
<proteinExistence type="predicted"/>
<evidence type="ECO:0000313" key="2">
    <source>
        <dbReference type="Proteomes" id="UP001056120"/>
    </source>
</evidence>
<gene>
    <name evidence="1" type="ORF">L1987_63430</name>
</gene>
<dbReference type="EMBL" id="CM042038">
    <property type="protein sequence ID" value="KAI3732231.1"/>
    <property type="molecule type" value="Genomic_DNA"/>
</dbReference>